<reference evidence="1 2" key="1">
    <citation type="journal article" date="2018" name="Front. Microbiol.">
        <title>Hydrolytic Capabilities as a Key to Environmental Success: Chitinolytic and Cellulolytic Acidobacteria From Acidic Sub-arctic Soils and Boreal Peatlands.</title>
        <authorList>
            <person name="Belova S.E."/>
            <person name="Ravin N.V."/>
            <person name="Pankratov T.A."/>
            <person name="Rakitin A.L."/>
            <person name="Ivanova A.A."/>
            <person name="Beletsky A.V."/>
            <person name="Mardanov A.V."/>
            <person name="Sinninghe Damste J.S."/>
            <person name="Dedysh S.N."/>
        </authorList>
    </citation>
    <scope>NUCLEOTIDE SEQUENCE [LARGE SCALE GENOMIC DNA]</scope>
    <source>
        <strain evidence="1 2">SBC82</strain>
    </source>
</reference>
<keyword evidence="2" id="KW-1185">Reference proteome</keyword>
<protein>
    <submittedName>
        <fullName evidence="1">Uncharacterized protein</fullName>
    </submittedName>
</protein>
<proteinExistence type="predicted"/>
<name>A0A2Z5FTQ6_9BACT</name>
<accession>A0A2Z5FTQ6</accession>
<evidence type="ECO:0000313" key="2">
    <source>
        <dbReference type="Proteomes" id="UP000253606"/>
    </source>
</evidence>
<gene>
    <name evidence="1" type="ORF">ACPOL_0864</name>
</gene>
<sequence>MADPSNFLSPEEEWDGYLVPRTTATAALLRYSEAKMHLTF</sequence>
<dbReference type="KEGG" id="abas:ACPOL_0864"/>
<dbReference type="EMBL" id="CP030840">
    <property type="protein sequence ID" value="AXC10221.1"/>
    <property type="molecule type" value="Genomic_DNA"/>
</dbReference>
<dbReference type="AlphaFoldDB" id="A0A2Z5FTQ6"/>
<organism evidence="1 2">
    <name type="scientific">Acidisarcina polymorpha</name>
    <dbReference type="NCBI Taxonomy" id="2211140"/>
    <lineage>
        <taxon>Bacteria</taxon>
        <taxon>Pseudomonadati</taxon>
        <taxon>Acidobacteriota</taxon>
        <taxon>Terriglobia</taxon>
        <taxon>Terriglobales</taxon>
        <taxon>Acidobacteriaceae</taxon>
        <taxon>Acidisarcina</taxon>
    </lineage>
</organism>
<evidence type="ECO:0000313" key="1">
    <source>
        <dbReference type="EMBL" id="AXC10221.1"/>
    </source>
</evidence>
<dbReference type="Proteomes" id="UP000253606">
    <property type="component" value="Chromosome"/>
</dbReference>